<keyword evidence="3" id="KW-1185">Reference proteome</keyword>
<reference evidence="2" key="1">
    <citation type="submission" date="2025-08" db="UniProtKB">
        <authorList>
            <consortium name="Ensembl"/>
        </authorList>
    </citation>
    <scope>IDENTIFICATION</scope>
</reference>
<evidence type="ECO:0000259" key="1">
    <source>
        <dbReference type="Pfam" id="PF13902"/>
    </source>
</evidence>
<dbReference type="Pfam" id="PF13902">
    <property type="entry name" value="R3H-assoc"/>
    <property type="match status" value="1"/>
</dbReference>
<dbReference type="GeneTree" id="ENSGT01020000231482"/>
<name>A0A8C8GRS6_ONCTS</name>
<dbReference type="Proteomes" id="UP000694402">
    <property type="component" value="Unassembled WGS sequence"/>
</dbReference>
<organism evidence="2 3">
    <name type="scientific">Oncorhynchus tshawytscha</name>
    <name type="common">Chinook salmon</name>
    <name type="synonym">Salmo tshawytscha</name>
    <dbReference type="NCBI Taxonomy" id="74940"/>
    <lineage>
        <taxon>Eukaryota</taxon>
        <taxon>Metazoa</taxon>
        <taxon>Chordata</taxon>
        <taxon>Craniata</taxon>
        <taxon>Vertebrata</taxon>
        <taxon>Euteleostomi</taxon>
        <taxon>Actinopterygii</taxon>
        <taxon>Neopterygii</taxon>
        <taxon>Teleostei</taxon>
        <taxon>Protacanthopterygii</taxon>
        <taxon>Salmoniformes</taxon>
        <taxon>Salmonidae</taxon>
        <taxon>Salmoninae</taxon>
        <taxon>Oncorhynchus</taxon>
    </lineage>
</organism>
<evidence type="ECO:0000313" key="3">
    <source>
        <dbReference type="Proteomes" id="UP000694402"/>
    </source>
</evidence>
<dbReference type="PANTHER" id="PTHR32019">
    <property type="entry name" value="R3H DOMAIN-CONTAINING PROTEIN 4"/>
    <property type="match status" value="1"/>
</dbReference>
<dbReference type="InterPro" id="IPR025952">
    <property type="entry name" value="R3H-assoc_dom"/>
</dbReference>
<evidence type="ECO:0000313" key="2">
    <source>
        <dbReference type="Ensembl" id="ENSOTSP00005053996.1"/>
    </source>
</evidence>
<dbReference type="Ensembl" id="ENSOTST00005058824.2">
    <property type="protein sequence ID" value="ENSOTSP00005053996.1"/>
    <property type="gene ID" value="ENSOTSG00005026172.2"/>
</dbReference>
<protein>
    <recommendedName>
        <fullName evidence="1">R3H-associated N-terminal domain-containing protein</fullName>
    </recommendedName>
</protein>
<sequence>ILVLTGVNEDKERKCSSLPNSAAKCVSLTKKKQFFINQAICNSDLTPRAKGKKNQRRQENSCYLANLLDRNECSKDEAEVGFYWSQHLSKALLEQEKLQALLEEAKRNNCNKLLKDQREGESPGHFYFPRSHWFRVHVRYLEENILSFFGAQPHSVYVTNLGSRYFFPLKIFRGENVDVHFGLSSVYHAYLVTTQLIGSNALRRKERNSTN</sequence>
<dbReference type="InterPro" id="IPR039629">
    <property type="entry name" value="R3HDM4"/>
</dbReference>
<dbReference type="AlphaFoldDB" id="A0A8C8GRS6"/>
<dbReference type="PANTHER" id="PTHR32019:SF2">
    <property type="entry name" value="R3H DOMAIN-CONTAINING PROTEIN 4"/>
    <property type="match status" value="1"/>
</dbReference>
<reference evidence="2" key="2">
    <citation type="submission" date="2025-09" db="UniProtKB">
        <authorList>
            <consortium name="Ensembl"/>
        </authorList>
    </citation>
    <scope>IDENTIFICATION</scope>
</reference>
<feature type="domain" description="R3H-associated N-terminal" evidence="1">
    <location>
        <begin position="31"/>
        <end position="85"/>
    </location>
</feature>
<proteinExistence type="predicted"/>
<accession>A0A8C8GRS6</accession>